<evidence type="ECO:0000313" key="3">
    <source>
        <dbReference type="EMBL" id="ADE14436.1"/>
    </source>
</evidence>
<dbReference type="HOGENOM" id="CLU_159337_0_0_6"/>
<keyword evidence="1" id="KW-0472">Membrane</keyword>
<dbReference type="AlphaFoldDB" id="D5C0B0"/>
<reference evidence="4" key="1">
    <citation type="submission" date="2010-04" db="EMBL/GenBank/DDBJ databases">
        <title>Complete genome sequence of Nitrosococcus halophilus Nc4, a salt-adapted, aerobic obligate ammonia-oxidizing sulfur purple bacterium.</title>
        <authorList>
            <consortium name="US DOE Joint Genome Institute"/>
            <person name="Campbell M.A."/>
            <person name="Malfatti S.A."/>
            <person name="Chain P.S.G."/>
            <person name="Heidelberg J.F."/>
            <person name="Ward B.B."/>
            <person name="Klotz M.G."/>
        </authorList>
    </citation>
    <scope>NUCLEOTIDE SEQUENCE [LARGE SCALE GENOMIC DNA]</scope>
    <source>
        <strain evidence="4">Nc4</strain>
    </source>
</reference>
<gene>
    <name evidence="3" type="ordered locus">Nhal_1282</name>
</gene>
<accession>D5C0B0</accession>
<dbReference type="InterPro" id="IPR059113">
    <property type="entry name" value="Znf_ribbon"/>
</dbReference>
<dbReference type="EMBL" id="CP001798">
    <property type="protein sequence ID" value="ADE14436.1"/>
    <property type="molecule type" value="Genomic_DNA"/>
</dbReference>
<evidence type="ECO:0000259" key="2">
    <source>
        <dbReference type="Pfam" id="PF13248"/>
    </source>
</evidence>
<name>D5C0B0_NITHN</name>
<dbReference type="Proteomes" id="UP000001844">
    <property type="component" value="Chromosome"/>
</dbReference>
<dbReference type="KEGG" id="nhl:Nhal_1282"/>
<dbReference type="eggNOG" id="ENOG5033G20">
    <property type="taxonomic scope" value="Bacteria"/>
</dbReference>
<evidence type="ECO:0000313" key="4">
    <source>
        <dbReference type="Proteomes" id="UP000001844"/>
    </source>
</evidence>
<dbReference type="OrthoDB" id="7597097at2"/>
<dbReference type="RefSeq" id="WP_013032327.1">
    <property type="nucleotide sequence ID" value="NC_013960.1"/>
</dbReference>
<organism evidence="3 4">
    <name type="scientific">Nitrosococcus halophilus (strain Nc4)</name>
    <dbReference type="NCBI Taxonomy" id="472759"/>
    <lineage>
        <taxon>Bacteria</taxon>
        <taxon>Pseudomonadati</taxon>
        <taxon>Pseudomonadota</taxon>
        <taxon>Gammaproteobacteria</taxon>
        <taxon>Chromatiales</taxon>
        <taxon>Chromatiaceae</taxon>
        <taxon>Nitrosococcus</taxon>
    </lineage>
</organism>
<keyword evidence="4" id="KW-1185">Reference proteome</keyword>
<keyword evidence="1" id="KW-0812">Transmembrane</keyword>
<sequence>MEIFILWLFLSIIAGVIASNKGRSGFGFFLLSVILSPLIGIIAALVAGENRTNVEEKKISSGENKKCPYCAEIIKSEAAVCRYCGKGV</sequence>
<feature type="domain" description="Putative zinc-ribbon" evidence="2">
    <location>
        <begin position="65"/>
        <end position="86"/>
    </location>
</feature>
<keyword evidence="1" id="KW-1133">Transmembrane helix</keyword>
<protein>
    <recommendedName>
        <fullName evidence="2">Putative zinc-ribbon domain-containing protein</fullName>
    </recommendedName>
</protein>
<evidence type="ECO:0000256" key="1">
    <source>
        <dbReference type="SAM" id="Phobius"/>
    </source>
</evidence>
<proteinExistence type="predicted"/>
<dbReference type="STRING" id="472759.Nhal_1282"/>
<dbReference type="Pfam" id="PF13248">
    <property type="entry name" value="Zn_ribbon_3"/>
    <property type="match status" value="1"/>
</dbReference>
<feature type="transmembrane region" description="Helical" evidence="1">
    <location>
        <begin position="28"/>
        <end position="48"/>
    </location>
</feature>